<feature type="region of interest" description="Disordered" evidence="2">
    <location>
        <begin position="34"/>
        <end position="57"/>
    </location>
</feature>
<dbReference type="InterPro" id="IPR001878">
    <property type="entry name" value="Znf_CCHC"/>
</dbReference>
<evidence type="ECO:0000256" key="1">
    <source>
        <dbReference type="PROSITE-ProRule" id="PRU00047"/>
    </source>
</evidence>
<gene>
    <name evidence="4" type="ORF">L3X38_033753</name>
</gene>
<dbReference type="EMBL" id="JAJFAZ020000006">
    <property type="protein sequence ID" value="KAI5324680.1"/>
    <property type="molecule type" value="Genomic_DNA"/>
</dbReference>
<feature type="region of interest" description="Disordered" evidence="2">
    <location>
        <begin position="86"/>
        <end position="109"/>
    </location>
</feature>
<evidence type="ECO:0000259" key="3">
    <source>
        <dbReference type="PROSITE" id="PS50158"/>
    </source>
</evidence>
<name>A0AAD4VGK7_PRUDU</name>
<dbReference type="GO" id="GO:0008270">
    <property type="term" value="F:zinc ion binding"/>
    <property type="evidence" value="ECO:0007669"/>
    <property type="project" value="UniProtKB-KW"/>
</dbReference>
<feature type="domain" description="CCHC-type" evidence="3">
    <location>
        <begin position="72"/>
        <end position="86"/>
    </location>
</feature>
<reference evidence="4 5" key="1">
    <citation type="journal article" date="2022" name="G3 (Bethesda)">
        <title>Whole-genome sequence and methylome profiling of the almond [Prunus dulcis (Mill.) D.A. Webb] cultivar 'Nonpareil'.</title>
        <authorList>
            <person name="D'Amico-Willman K.M."/>
            <person name="Ouma W.Z."/>
            <person name="Meulia T."/>
            <person name="Sideli G.M."/>
            <person name="Gradziel T.M."/>
            <person name="Fresnedo-Ramirez J."/>
        </authorList>
    </citation>
    <scope>NUCLEOTIDE SEQUENCE [LARGE SCALE GENOMIC DNA]</scope>
    <source>
        <strain evidence="4">Clone GOH B32 T37-40</strain>
    </source>
</reference>
<dbReference type="PROSITE" id="PS50158">
    <property type="entry name" value="ZF_CCHC"/>
    <property type="match status" value="1"/>
</dbReference>
<evidence type="ECO:0000313" key="4">
    <source>
        <dbReference type="EMBL" id="KAI5324680.1"/>
    </source>
</evidence>
<dbReference type="GO" id="GO:0003676">
    <property type="term" value="F:nucleic acid binding"/>
    <property type="evidence" value="ECO:0007669"/>
    <property type="project" value="InterPro"/>
</dbReference>
<comment type="caution">
    <text evidence="4">The sequence shown here is derived from an EMBL/GenBank/DDBJ whole genome shotgun (WGS) entry which is preliminary data.</text>
</comment>
<accession>A0AAD4VGK7</accession>
<protein>
    <recommendedName>
        <fullName evidence="3">CCHC-type domain-containing protein</fullName>
    </recommendedName>
</protein>
<evidence type="ECO:0000313" key="5">
    <source>
        <dbReference type="Proteomes" id="UP001054821"/>
    </source>
</evidence>
<keyword evidence="5" id="KW-1185">Reference proteome</keyword>
<keyword evidence="1" id="KW-0862">Zinc</keyword>
<dbReference type="Proteomes" id="UP001054821">
    <property type="component" value="Chromosome 6"/>
</dbReference>
<keyword evidence="1" id="KW-0863">Zinc-finger</keyword>
<dbReference type="AlphaFoldDB" id="A0AAD4VGK7"/>
<feature type="compositionally biased region" description="Low complexity" evidence="2">
    <location>
        <begin position="37"/>
        <end position="50"/>
    </location>
</feature>
<feature type="compositionally biased region" description="Low complexity" evidence="2">
    <location>
        <begin position="93"/>
        <end position="106"/>
    </location>
</feature>
<keyword evidence="1" id="KW-0479">Metal-binding</keyword>
<organism evidence="4 5">
    <name type="scientific">Prunus dulcis</name>
    <name type="common">Almond</name>
    <name type="synonym">Amygdalus dulcis</name>
    <dbReference type="NCBI Taxonomy" id="3755"/>
    <lineage>
        <taxon>Eukaryota</taxon>
        <taxon>Viridiplantae</taxon>
        <taxon>Streptophyta</taxon>
        <taxon>Embryophyta</taxon>
        <taxon>Tracheophyta</taxon>
        <taxon>Spermatophyta</taxon>
        <taxon>Magnoliopsida</taxon>
        <taxon>eudicotyledons</taxon>
        <taxon>Gunneridae</taxon>
        <taxon>Pentapetalae</taxon>
        <taxon>rosids</taxon>
        <taxon>fabids</taxon>
        <taxon>Rosales</taxon>
        <taxon>Rosaceae</taxon>
        <taxon>Amygdaloideae</taxon>
        <taxon>Amygdaleae</taxon>
        <taxon>Prunus</taxon>
    </lineage>
</organism>
<evidence type="ECO:0000256" key="2">
    <source>
        <dbReference type="SAM" id="MobiDB-lite"/>
    </source>
</evidence>
<proteinExistence type="predicted"/>
<sequence length="118" mass="13292">MSLEDLILRLRIEEDNRISKKKGVVSNMEAKANIVESNPSKQKYNSQKNNKSAKKFVPGAKGKDFKRIKGGCWVCGKPSHRAQECRYRRDHNPANSNNQPRNNQANVAKTEDALVAVV</sequence>